<dbReference type="KEGG" id="shg:Sph21_4948"/>
<evidence type="ECO:0000313" key="1">
    <source>
        <dbReference type="EMBL" id="ADZ81453.1"/>
    </source>
</evidence>
<name>F4C9R8_SPHS2</name>
<dbReference type="PATRIC" id="fig|743722.3.peg.5245"/>
<organism evidence="1">
    <name type="scientific">Sphingobacterium sp. (strain 21)</name>
    <dbReference type="NCBI Taxonomy" id="743722"/>
    <lineage>
        <taxon>Bacteria</taxon>
        <taxon>Pseudomonadati</taxon>
        <taxon>Bacteroidota</taxon>
        <taxon>Sphingobacteriia</taxon>
        <taxon>Sphingobacteriales</taxon>
        <taxon>Sphingobacteriaceae</taxon>
        <taxon>Sphingobacterium</taxon>
    </lineage>
</organism>
<reference evidence="1" key="1">
    <citation type="submission" date="2011-03" db="EMBL/GenBank/DDBJ databases">
        <title>Complete sequence of Sphingobacterium sp. 21.</title>
        <authorList>
            <consortium name="US DOE Joint Genome Institute"/>
            <person name="Lucas S."/>
            <person name="Copeland A."/>
            <person name="Lapidus A."/>
            <person name="Cheng J.-F."/>
            <person name="Goodwin L."/>
            <person name="Pitluck S."/>
            <person name="Davenport K."/>
            <person name="Detter J.C."/>
            <person name="Han C."/>
            <person name="Tapia R."/>
            <person name="Land M."/>
            <person name="Hauser L."/>
            <person name="Kyrpides N."/>
            <person name="Ivanova N."/>
            <person name="Ovchinnikova G."/>
            <person name="Pagani I."/>
            <person name="Siebers A.K."/>
            <person name="Allgaier M."/>
            <person name="Thelen M.P."/>
            <person name="Hugenholtz P."/>
            <person name="Woyke T."/>
        </authorList>
    </citation>
    <scope>NUCLEOTIDE SEQUENCE</scope>
    <source>
        <strain evidence="1">21</strain>
    </source>
</reference>
<dbReference type="EMBL" id="CP002584">
    <property type="protein sequence ID" value="ADZ81453.1"/>
    <property type="molecule type" value="Genomic_DNA"/>
</dbReference>
<dbReference type="STRING" id="743722.Sph21_4948"/>
<accession>F4C9R8</accession>
<proteinExistence type="predicted"/>
<dbReference type="AlphaFoldDB" id="F4C9R8"/>
<gene>
    <name evidence="1" type="ordered locus">Sph21_4948</name>
</gene>
<dbReference type="HOGENOM" id="CLU_2572093_0_0_10"/>
<protein>
    <submittedName>
        <fullName evidence="1">UspA domain protein</fullName>
    </submittedName>
</protein>
<sequence length="81" mass="9030">MGNILFNAEFNIGNRTLGGPITVADEQEYLFVNRNTGDDIYFKLKKSENGQWRQTAGATSFSIPQVIIDLVGQQIDDHLGK</sequence>